<dbReference type="RefSeq" id="WP_188156282.1">
    <property type="nucleotide sequence ID" value="NZ_CP061280.1"/>
</dbReference>
<dbReference type="Pfam" id="PF19723">
    <property type="entry name" value="DUF6216"/>
    <property type="match status" value="1"/>
</dbReference>
<keyword evidence="1" id="KW-0472">Membrane</keyword>
<keyword evidence="1" id="KW-0812">Transmembrane</keyword>
<reference evidence="2 3" key="1">
    <citation type="submission" date="2020-09" db="EMBL/GenBank/DDBJ databases">
        <title>Mannheimia bovis sp.nov., isolated from a cow.</title>
        <authorList>
            <person name="Li F."/>
        </authorList>
    </citation>
    <scope>NUCLEOTIDE SEQUENCE [LARGE SCALE GENOMIC DNA]</scope>
    <source>
        <strain evidence="2 3">ZY190616</strain>
    </source>
</reference>
<dbReference type="AlphaFoldDB" id="A0A7H1C0Y2"/>
<feature type="transmembrane region" description="Helical" evidence="1">
    <location>
        <begin position="17"/>
        <end position="38"/>
    </location>
</feature>
<name>A0A7H1C0Y2_9PAST</name>
<protein>
    <submittedName>
        <fullName evidence="2">Uncharacterized protein</fullName>
    </submittedName>
</protein>
<dbReference type="InterPro" id="IPR046188">
    <property type="entry name" value="DUF6216"/>
</dbReference>
<feature type="transmembrane region" description="Helical" evidence="1">
    <location>
        <begin position="129"/>
        <end position="151"/>
    </location>
</feature>
<evidence type="ECO:0000313" key="3">
    <source>
        <dbReference type="Proteomes" id="UP000576260"/>
    </source>
</evidence>
<dbReference type="Proteomes" id="UP000576260">
    <property type="component" value="Chromosome"/>
</dbReference>
<evidence type="ECO:0000256" key="1">
    <source>
        <dbReference type="SAM" id="Phobius"/>
    </source>
</evidence>
<dbReference type="KEGG" id="mbos:ICJ55_07715"/>
<keyword evidence="1" id="KW-1133">Transmembrane helix</keyword>
<accession>A0A7H1C0Y2</accession>
<organism evidence="2 3">
    <name type="scientific">Mannheimia bovis</name>
    <dbReference type="NCBI Taxonomy" id="2770636"/>
    <lineage>
        <taxon>Bacteria</taxon>
        <taxon>Pseudomonadati</taxon>
        <taxon>Pseudomonadota</taxon>
        <taxon>Gammaproteobacteria</taxon>
        <taxon>Pasteurellales</taxon>
        <taxon>Pasteurellaceae</taxon>
        <taxon>Mannheimia</taxon>
    </lineage>
</organism>
<gene>
    <name evidence="2" type="ORF">ICJ55_07715</name>
</gene>
<keyword evidence="3" id="KW-1185">Reference proteome</keyword>
<feature type="transmembrane region" description="Helical" evidence="1">
    <location>
        <begin position="236"/>
        <end position="259"/>
    </location>
</feature>
<proteinExistence type="predicted"/>
<evidence type="ECO:0000313" key="2">
    <source>
        <dbReference type="EMBL" id="QNS14637.1"/>
    </source>
</evidence>
<dbReference type="EMBL" id="CP061280">
    <property type="protein sequence ID" value="QNS14637.1"/>
    <property type="molecule type" value="Genomic_DNA"/>
</dbReference>
<sequence>MNKISDLLSITEKYSHILYYAFIAVLILILYFVFTYRAKSSFSLIHRLLILLIGNDKNYKKDNELINDIMEIERFNFYYKTNAICLRQKQEFESWVRKYELDYKLLSKLKNNFDIQELKVINVPSKNKFITLLIVYLLTLSLSLITMPFMINNTTGESLLIQLKSNQQYYWLKDDYVRKFNWKEIFSLSHSSEKYTHCQFIEENHSSDDINTICKIILDKKNNEYIKSSINTQQNLFIMIIVIIAVILFQWLSYIYSLGNRLDADRMIKKKIKQRL</sequence>